<dbReference type="InterPro" id="IPR018060">
    <property type="entry name" value="HTH_AraC"/>
</dbReference>
<keyword evidence="2" id="KW-0238">DNA-binding</keyword>
<comment type="caution">
    <text evidence="5">The sequence shown here is derived from an EMBL/GenBank/DDBJ whole genome shotgun (WGS) entry which is preliminary data.</text>
</comment>
<dbReference type="PANTHER" id="PTHR43280:SF2">
    <property type="entry name" value="HTH-TYPE TRANSCRIPTIONAL REGULATOR EXSA"/>
    <property type="match status" value="1"/>
</dbReference>
<proteinExistence type="predicted"/>
<evidence type="ECO:0000313" key="5">
    <source>
        <dbReference type="EMBL" id="MBB2148174.1"/>
    </source>
</evidence>
<dbReference type="RefSeq" id="WP_182953836.1">
    <property type="nucleotide sequence ID" value="NZ_WNXC01000001.1"/>
</dbReference>
<dbReference type="PANTHER" id="PTHR43280">
    <property type="entry name" value="ARAC-FAMILY TRANSCRIPTIONAL REGULATOR"/>
    <property type="match status" value="1"/>
</dbReference>
<accession>A0ABR6ESE5</accession>
<name>A0ABR6ESE5_9SPHI</name>
<protein>
    <submittedName>
        <fullName evidence="5">Helix-turn-helix domain-containing protein</fullName>
    </submittedName>
</protein>
<gene>
    <name evidence="5" type="ORF">GM920_04545</name>
</gene>
<evidence type="ECO:0000256" key="1">
    <source>
        <dbReference type="ARBA" id="ARBA00023015"/>
    </source>
</evidence>
<evidence type="ECO:0000256" key="2">
    <source>
        <dbReference type="ARBA" id="ARBA00023125"/>
    </source>
</evidence>
<dbReference type="Gene3D" id="1.10.10.60">
    <property type="entry name" value="Homeodomain-like"/>
    <property type="match status" value="2"/>
</dbReference>
<keyword evidence="1" id="KW-0805">Transcription regulation</keyword>
<dbReference type="PROSITE" id="PS00041">
    <property type="entry name" value="HTH_ARAC_FAMILY_1"/>
    <property type="match status" value="1"/>
</dbReference>
<organism evidence="5 6">
    <name type="scientific">Pedobacter gandavensis</name>
    <dbReference type="NCBI Taxonomy" id="2679963"/>
    <lineage>
        <taxon>Bacteria</taxon>
        <taxon>Pseudomonadati</taxon>
        <taxon>Bacteroidota</taxon>
        <taxon>Sphingobacteriia</taxon>
        <taxon>Sphingobacteriales</taxon>
        <taxon>Sphingobacteriaceae</taxon>
        <taxon>Pedobacter</taxon>
    </lineage>
</organism>
<evidence type="ECO:0000259" key="4">
    <source>
        <dbReference type="PROSITE" id="PS01124"/>
    </source>
</evidence>
<dbReference type="SUPFAM" id="SSF46689">
    <property type="entry name" value="Homeodomain-like"/>
    <property type="match status" value="1"/>
</dbReference>
<dbReference type="Pfam" id="PF12833">
    <property type="entry name" value="HTH_18"/>
    <property type="match status" value="1"/>
</dbReference>
<keyword evidence="6" id="KW-1185">Reference proteome</keyword>
<feature type="domain" description="HTH araC/xylS-type" evidence="4">
    <location>
        <begin position="176"/>
        <end position="276"/>
    </location>
</feature>
<evidence type="ECO:0000256" key="3">
    <source>
        <dbReference type="ARBA" id="ARBA00023163"/>
    </source>
</evidence>
<dbReference type="EMBL" id="WNXC01000001">
    <property type="protein sequence ID" value="MBB2148174.1"/>
    <property type="molecule type" value="Genomic_DNA"/>
</dbReference>
<reference evidence="5 6" key="1">
    <citation type="submission" date="2019-11" db="EMBL/GenBank/DDBJ databases">
        <title>Description of Pedobacter sp. LMG 31462T.</title>
        <authorList>
            <person name="Carlier A."/>
            <person name="Qi S."/>
            <person name="Vandamme P."/>
        </authorList>
    </citation>
    <scope>NUCLEOTIDE SEQUENCE [LARGE SCALE GENOMIC DNA]</scope>
    <source>
        <strain evidence="5 6">LMG 31462</strain>
    </source>
</reference>
<keyword evidence="3" id="KW-0804">Transcription</keyword>
<dbReference type="InterPro" id="IPR020449">
    <property type="entry name" value="Tscrpt_reg_AraC-type_HTH"/>
</dbReference>
<dbReference type="InterPro" id="IPR009057">
    <property type="entry name" value="Homeodomain-like_sf"/>
</dbReference>
<dbReference type="Proteomes" id="UP000636110">
    <property type="component" value="Unassembled WGS sequence"/>
</dbReference>
<dbReference type="InterPro" id="IPR018062">
    <property type="entry name" value="HTH_AraC-typ_CS"/>
</dbReference>
<dbReference type="SMART" id="SM00342">
    <property type="entry name" value="HTH_ARAC"/>
    <property type="match status" value="1"/>
</dbReference>
<sequence>MGSLKQFSAVNVQRVIINEGTEKDIVNDFYEFLYICSGDGKFRKEGQEVSFENGDIFFIRRLKQYHILAVTAVEVITIRFTEAGKSVLRGLIDKNSNIVVSLSKAQSPLNLKIRLKNDDLAFAEKVILLMLDMNQHPEKNENLFYFQLLTLVSVIERNLSFGENKNSRRTGGKSIDKILKHIHKNLKDPQMLSLTGLAETFRMTLHQLSIYFKQEMGVSIKGYIGRERLRATAHLLIHSADTISQICRSFGYADESHFYKRFKKEYGLSPSDYRVKAFRKNPSEK</sequence>
<dbReference type="PROSITE" id="PS01124">
    <property type="entry name" value="HTH_ARAC_FAMILY_2"/>
    <property type="match status" value="1"/>
</dbReference>
<evidence type="ECO:0000313" key="6">
    <source>
        <dbReference type="Proteomes" id="UP000636110"/>
    </source>
</evidence>
<dbReference type="PRINTS" id="PR00032">
    <property type="entry name" value="HTHARAC"/>
</dbReference>